<dbReference type="SUPFAM" id="SSF53756">
    <property type="entry name" value="UDP-Glycosyltransferase/glycogen phosphorylase"/>
    <property type="match status" value="1"/>
</dbReference>
<evidence type="ECO:0000313" key="6">
    <source>
        <dbReference type="Proteomes" id="UP000237061"/>
    </source>
</evidence>
<dbReference type="EMBL" id="PPXC01000022">
    <property type="protein sequence ID" value="POH71813.1"/>
    <property type="molecule type" value="Genomic_DNA"/>
</dbReference>
<keyword evidence="6" id="KW-1185">Reference proteome</keyword>
<keyword evidence="2 5" id="KW-0808">Transferase</keyword>
<evidence type="ECO:0000256" key="1">
    <source>
        <dbReference type="ARBA" id="ARBA00022676"/>
    </source>
</evidence>
<sequence>MSRGLGVLGWQVVEHPMPGGWPHPAPADYAALTGLLDGLADGSLVLIDGLIALCSPALAEQATRLRLVVLVHMLLTEGDSHGLGSAVEGSVLSSALGVITTSHWTKNQVVARYGLPPEHVSVVEPGADVAAVADGTASGGALLCVAAVTEAKGYDVLLHALVSISALDWTCRCAGALDLEKNFTENLRRQAVAGGIASRVQFLGALASTELAAEHASADVLVLASRGETYGMVVAEALARGIPVIATSVGGVPEALGTGSRAPGLLVPSNDPVALAAALRAWLGDAALRARLRSAARESRQTVGEWGSAAATFSEALGRLATRAPARNRF</sequence>
<dbReference type="AlphaFoldDB" id="A0A2S3ZRL0"/>
<name>A0A2S3ZRL0_ARTGL</name>
<evidence type="ECO:0000259" key="3">
    <source>
        <dbReference type="Pfam" id="PF00534"/>
    </source>
</evidence>
<evidence type="ECO:0000313" key="5">
    <source>
        <dbReference type="EMBL" id="POH71813.1"/>
    </source>
</evidence>
<keyword evidence="1" id="KW-0328">Glycosyltransferase</keyword>
<dbReference type="GO" id="GO:0016757">
    <property type="term" value="F:glycosyltransferase activity"/>
    <property type="evidence" value="ECO:0007669"/>
    <property type="project" value="UniProtKB-KW"/>
</dbReference>
<dbReference type="Pfam" id="PF13439">
    <property type="entry name" value="Glyco_transf_4"/>
    <property type="match status" value="1"/>
</dbReference>
<dbReference type="Pfam" id="PF00534">
    <property type="entry name" value="Glycos_transf_1"/>
    <property type="match status" value="1"/>
</dbReference>
<feature type="domain" description="Glycosyl transferase family 1" evidence="3">
    <location>
        <begin position="142"/>
        <end position="298"/>
    </location>
</feature>
<protein>
    <submittedName>
        <fullName evidence="5">Glycosyl transferase</fullName>
    </submittedName>
</protein>
<comment type="caution">
    <text evidence="5">The sequence shown here is derived from an EMBL/GenBank/DDBJ whole genome shotgun (WGS) entry which is preliminary data.</text>
</comment>
<proteinExistence type="predicted"/>
<dbReference type="PANTHER" id="PTHR12526">
    <property type="entry name" value="GLYCOSYLTRANSFERASE"/>
    <property type="match status" value="1"/>
</dbReference>
<gene>
    <name evidence="5" type="ORF">CVS27_18955</name>
</gene>
<evidence type="ECO:0000259" key="4">
    <source>
        <dbReference type="Pfam" id="PF13439"/>
    </source>
</evidence>
<dbReference type="CDD" id="cd03801">
    <property type="entry name" value="GT4_PimA-like"/>
    <property type="match status" value="1"/>
</dbReference>
<dbReference type="InterPro" id="IPR001296">
    <property type="entry name" value="Glyco_trans_1"/>
</dbReference>
<dbReference type="Proteomes" id="UP000237061">
    <property type="component" value="Unassembled WGS sequence"/>
</dbReference>
<accession>A0A2S3ZRL0</accession>
<dbReference type="InterPro" id="IPR028098">
    <property type="entry name" value="Glyco_trans_4-like_N"/>
</dbReference>
<feature type="domain" description="Glycosyltransferase subfamily 4-like N-terminal" evidence="4">
    <location>
        <begin position="41"/>
        <end position="129"/>
    </location>
</feature>
<dbReference type="Gene3D" id="3.40.50.2000">
    <property type="entry name" value="Glycogen Phosphorylase B"/>
    <property type="match status" value="2"/>
</dbReference>
<organism evidence="5 6">
    <name type="scientific">Arthrobacter glacialis</name>
    <dbReference type="NCBI Taxonomy" id="1664"/>
    <lineage>
        <taxon>Bacteria</taxon>
        <taxon>Bacillati</taxon>
        <taxon>Actinomycetota</taxon>
        <taxon>Actinomycetes</taxon>
        <taxon>Micrococcales</taxon>
        <taxon>Micrococcaceae</taxon>
        <taxon>Arthrobacter</taxon>
    </lineage>
</organism>
<evidence type="ECO:0000256" key="2">
    <source>
        <dbReference type="ARBA" id="ARBA00022679"/>
    </source>
</evidence>
<reference evidence="5 6" key="1">
    <citation type="submission" date="2018-01" db="EMBL/GenBank/DDBJ databases">
        <title>Arthrobacter sp. nov., from glaciers in China.</title>
        <authorList>
            <person name="Liu Q."/>
            <person name="Xin Y.-H."/>
        </authorList>
    </citation>
    <scope>NUCLEOTIDE SEQUENCE [LARGE SCALE GENOMIC DNA]</scope>
    <source>
        <strain evidence="5 6">HLT2-12-2</strain>
    </source>
</reference>
<dbReference type="PANTHER" id="PTHR12526:SF510">
    <property type="entry name" value="D-INOSITOL 3-PHOSPHATE GLYCOSYLTRANSFERASE"/>
    <property type="match status" value="1"/>
</dbReference>